<name>A0ABS5TPK4_9ACTN</name>
<dbReference type="NCBIfam" id="TIGR01552">
    <property type="entry name" value="phd_fam"/>
    <property type="match status" value="1"/>
</dbReference>
<accession>A0ABS5TPK4</accession>
<protein>
    <recommendedName>
        <fullName evidence="2">Antitoxin</fullName>
    </recommendedName>
</protein>
<reference evidence="3 4" key="1">
    <citation type="submission" date="2021-05" db="EMBL/GenBank/DDBJ databases">
        <title>Kineosporia and Streptomyces sp. nov. two new marine actinobacteria isolated from Coral.</title>
        <authorList>
            <person name="Buangrab K."/>
            <person name="Sutthacheep M."/>
            <person name="Yeemin T."/>
            <person name="Harunari E."/>
            <person name="Igarashi Y."/>
            <person name="Kanchanasin P."/>
            <person name="Tanasupawat S."/>
            <person name="Phongsopitanun W."/>
        </authorList>
    </citation>
    <scope>NUCLEOTIDE SEQUENCE [LARGE SCALE GENOMIC DNA]</scope>
    <source>
        <strain evidence="3 4">J2-2</strain>
    </source>
</reference>
<dbReference type="Gene3D" id="3.40.1620.10">
    <property type="entry name" value="YefM-like domain"/>
    <property type="match status" value="1"/>
</dbReference>
<comment type="function">
    <text evidence="2">Antitoxin component of a type II toxin-antitoxin (TA) system.</text>
</comment>
<comment type="caution">
    <text evidence="3">The sequence shown here is derived from an EMBL/GenBank/DDBJ whole genome shotgun (WGS) entry which is preliminary data.</text>
</comment>
<proteinExistence type="inferred from homology"/>
<dbReference type="Pfam" id="PF02604">
    <property type="entry name" value="PhdYeFM_antitox"/>
    <property type="match status" value="1"/>
</dbReference>
<dbReference type="SUPFAM" id="SSF143120">
    <property type="entry name" value="YefM-like"/>
    <property type="match status" value="1"/>
</dbReference>
<dbReference type="Proteomes" id="UP001197247">
    <property type="component" value="Unassembled WGS sequence"/>
</dbReference>
<evidence type="ECO:0000256" key="1">
    <source>
        <dbReference type="ARBA" id="ARBA00009981"/>
    </source>
</evidence>
<gene>
    <name evidence="3" type="ORF">KIH74_28565</name>
</gene>
<dbReference type="EMBL" id="JAHBAY010000014">
    <property type="protein sequence ID" value="MBT0772930.1"/>
    <property type="molecule type" value="Genomic_DNA"/>
</dbReference>
<dbReference type="RefSeq" id="WP_214159469.1">
    <property type="nucleotide sequence ID" value="NZ_JAHBAY010000014.1"/>
</dbReference>
<organism evidence="3 4">
    <name type="scientific">Kineosporia corallincola</name>
    <dbReference type="NCBI Taxonomy" id="2835133"/>
    <lineage>
        <taxon>Bacteria</taxon>
        <taxon>Bacillati</taxon>
        <taxon>Actinomycetota</taxon>
        <taxon>Actinomycetes</taxon>
        <taxon>Kineosporiales</taxon>
        <taxon>Kineosporiaceae</taxon>
        <taxon>Kineosporia</taxon>
    </lineage>
</organism>
<evidence type="ECO:0000256" key="2">
    <source>
        <dbReference type="RuleBase" id="RU362080"/>
    </source>
</evidence>
<comment type="similarity">
    <text evidence="1 2">Belongs to the phD/YefM antitoxin family.</text>
</comment>
<keyword evidence="4" id="KW-1185">Reference proteome</keyword>
<sequence length="86" mass="9105">MDSISQREMRNNSGEILRRVAEGESVLVTNNGVPAAVLMPAGSDSDSRLTAAGRLRHGTGFDLDALPKPVSTKVSTAQLLAEERGQ</sequence>
<evidence type="ECO:0000313" key="3">
    <source>
        <dbReference type="EMBL" id="MBT0772930.1"/>
    </source>
</evidence>
<dbReference type="InterPro" id="IPR006442">
    <property type="entry name" value="Antitoxin_Phd/YefM"/>
</dbReference>
<dbReference type="InterPro" id="IPR036165">
    <property type="entry name" value="YefM-like_sf"/>
</dbReference>
<evidence type="ECO:0000313" key="4">
    <source>
        <dbReference type="Proteomes" id="UP001197247"/>
    </source>
</evidence>